<proteinExistence type="predicted"/>
<organism evidence="2 3">
    <name type="scientific">Roseibium alexandrii</name>
    <dbReference type="NCBI Taxonomy" id="388408"/>
    <lineage>
        <taxon>Bacteria</taxon>
        <taxon>Pseudomonadati</taxon>
        <taxon>Pseudomonadota</taxon>
        <taxon>Alphaproteobacteria</taxon>
        <taxon>Hyphomicrobiales</taxon>
        <taxon>Stappiaceae</taxon>
        <taxon>Roseibium</taxon>
    </lineage>
</organism>
<gene>
    <name evidence="2" type="ORF">LAX5112_03844</name>
</gene>
<protein>
    <submittedName>
        <fullName evidence="2">Uncharacterized protein</fullName>
    </submittedName>
</protein>
<evidence type="ECO:0000313" key="3">
    <source>
        <dbReference type="Proteomes" id="UP000053235"/>
    </source>
</evidence>
<accession>A0A0M7AGZ7</accession>
<reference evidence="3" key="1">
    <citation type="submission" date="2015-07" db="EMBL/GenBank/DDBJ databases">
        <authorList>
            <person name="Rodrigo-Torres Lidia"/>
            <person name="Arahal R.David."/>
        </authorList>
    </citation>
    <scope>NUCLEOTIDE SEQUENCE [LARGE SCALE GENOMIC DNA]</scope>
    <source>
        <strain evidence="3">CECT 5112</strain>
    </source>
</reference>
<keyword evidence="1" id="KW-0472">Membrane</keyword>
<dbReference type="EMBL" id="CXWD01000017">
    <property type="protein sequence ID" value="CTQ74378.1"/>
    <property type="molecule type" value="Genomic_DNA"/>
</dbReference>
<name>A0A0M7AGZ7_9HYPH</name>
<feature type="transmembrane region" description="Helical" evidence="1">
    <location>
        <begin position="6"/>
        <end position="26"/>
    </location>
</feature>
<keyword evidence="3" id="KW-1185">Reference proteome</keyword>
<sequence>MGYFLRNFHILVFAFVFISGAVWVALNPDQTVTMIKPVVEDAEELAQMAETVYVAVASINFEASVNEAIVVYTAALRMPSMVLERVDHNLKHASERITGLGSHSVAPPSADKLTLREVSAKLKDL</sequence>
<evidence type="ECO:0000256" key="1">
    <source>
        <dbReference type="SAM" id="Phobius"/>
    </source>
</evidence>
<keyword evidence="1" id="KW-1133">Transmembrane helix</keyword>
<evidence type="ECO:0000313" key="2">
    <source>
        <dbReference type="EMBL" id="CTQ74378.1"/>
    </source>
</evidence>
<dbReference type="Proteomes" id="UP000053235">
    <property type="component" value="Unassembled WGS sequence"/>
</dbReference>
<dbReference type="AlphaFoldDB" id="A0A0M7AGZ7"/>
<keyword evidence="1" id="KW-0812">Transmembrane</keyword>